<dbReference type="RefSeq" id="WP_150806558.1">
    <property type="nucleotide sequence ID" value="NZ_CABVHY010000033.1"/>
</dbReference>
<dbReference type="PANTHER" id="PTHR30093:SF46">
    <property type="entry name" value="MSHA MINOR PILIN PROTEIN MSHB"/>
    <property type="match status" value="1"/>
</dbReference>
<dbReference type="PROSITE" id="PS00409">
    <property type="entry name" value="PROKAR_NTER_METHYL"/>
    <property type="match status" value="1"/>
</dbReference>
<dbReference type="InterPro" id="IPR012902">
    <property type="entry name" value="N_methyl_site"/>
</dbReference>
<dbReference type="AlphaFoldDB" id="A0A5E7FB69"/>
<dbReference type="SUPFAM" id="SSF54523">
    <property type="entry name" value="Pili subunits"/>
    <property type="match status" value="1"/>
</dbReference>
<proteinExistence type="predicted"/>
<keyword evidence="1" id="KW-1133">Transmembrane helix</keyword>
<dbReference type="Proteomes" id="UP000379480">
    <property type="component" value="Unassembled WGS sequence"/>
</dbReference>
<dbReference type="Pfam" id="PF07963">
    <property type="entry name" value="N_methyl"/>
    <property type="match status" value="1"/>
</dbReference>
<organism evidence="2 3">
    <name type="scientific">Pseudomonas fluorescens</name>
    <dbReference type="NCBI Taxonomy" id="294"/>
    <lineage>
        <taxon>Bacteria</taxon>
        <taxon>Pseudomonadati</taxon>
        <taxon>Pseudomonadota</taxon>
        <taxon>Gammaproteobacteria</taxon>
        <taxon>Pseudomonadales</taxon>
        <taxon>Pseudomonadaceae</taxon>
        <taxon>Pseudomonas</taxon>
    </lineage>
</organism>
<dbReference type="EMBL" id="CABVHY010000033">
    <property type="protein sequence ID" value="VVO34773.1"/>
    <property type="molecule type" value="Genomic_DNA"/>
</dbReference>
<keyword evidence="1" id="KW-0812">Transmembrane</keyword>
<feature type="transmembrane region" description="Helical" evidence="1">
    <location>
        <begin position="7"/>
        <end position="28"/>
    </location>
</feature>
<keyword evidence="1" id="KW-0472">Membrane</keyword>
<protein>
    <submittedName>
        <fullName evidence="2">Uncharacterized protein</fullName>
    </submittedName>
</protein>
<evidence type="ECO:0000256" key="1">
    <source>
        <dbReference type="SAM" id="Phobius"/>
    </source>
</evidence>
<dbReference type="OrthoDB" id="5654254at2"/>
<reference evidence="2 3" key="1">
    <citation type="submission" date="2019-09" db="EMBL/GenBank/DDBJ databases">
        <authorList>
            <person name="Chandra G."/>
            <person name="Truman W A."/>
        </authorList>
    </citation>
    <scope>NUCLEOTIDE SEQUENCE [LARGE SCALE GENOMIC DNA]</scope>
    <source>
        <strain evidence="2">PS723</strain>
    </source>
</reference>
<dbReference type="InterPro" id="IPR045584">
    <property type="entry name" value="Pilin-like"/>
</dbReference>
<gene>
    <name evidence="2" type="ORF">PS723_05286</name>
</gene>
<accession>A0A5E7FB69</accession>
<evidence type="ECO:0000313" key="3">
    <source>
        <dbReference type="Proteomes" id="UP000379480"/>
    </source>
</evidence>
<dbReference type="PANTHER" id="PTHR30093">
    <property type="entry name" value="GENERAL SECRETION PATHWAY PROTEIN G"/>
    <property type="match status" value="1"/>
</dbReference>
<sequence length="146" mass="14466">MKSQQSGFTLIELIIVIVILGILAAFALPRFVDVSGNARAATINAVAGSMRSASAIAHSALLVAGTGPNVSVKLEGKDIAMKNGYPSLAGILDAAQISGEGLDTATTPGTVTATGATTPASCKVVYTEATATAAPTVVVTASSTDC</sequence>
<evidence type="ECO:0000313" key="2">
    <source>
        <dbReference type="EMBL" id="VVO34773.1"/>
    </source>
</evidence>
<dbReference type="Gene3D" id="3.30.700.10">
    <property type="entry name" value="Glycoprotein, Type 4 Pilin"/>
    <property type="match status" value="1"/>
</dbReference>
<name>A0A5E7FB69_PSEFL</name>
<dbReference type="NCBIfam" id="TIGR02532">
    <property type="entry name" value="IV_pilin_GFxxxE"/>
    <property type="match status" value="1"/>
</dbReference>